<evidence type="ECO:0000313" key="2">
    <source>
        <dbReference type="Proteomes" id="UP000182227"/>
    </source>
</evidence>
<dbReference type="Proteomes" id="UP000182227">
    <property type="component" value="Unassembled WGS sequence"/>
</dbReference>
<organism evidence="1 2">
    <name type="scientific">Mycolicibacterium conceptionense</name>
    <dbReference type="NCBI Taxonomy" id="451644"/>
    <lineage>
        <taxon>Bacteria</taxon>
        <taxon>Bacillati</taxon>
        <taxon>Actinomycetota</taxon>
        <taxon>Actinomycetes</taxon>
        <taxon>Mycobacteriales</taxon>
        <taxon>Mycobacteriaceae</taxon>
        <taxon>Mycolicibacterium</taxon>
    </lineage>
</organism>
<protein>
    <recommendedName>
        <fullName evidence="3">DUF2625 family protein</fullName>
    </recommendedName>
</protein>
<accession>A0A0U1DXR0</accession>
<dbReference type="Pfam" id="PF10946">
    <property type="entry name" value="DUF2625"/>
    <property type="match status" value="2"/>
</dbReference>
<gene>
    <name evidence="1" type="ORF">BN970_05594</name>
</gene>
<dbReference type="GeneID" id="44299897"/>
<name>A0A0U1DXR0_9MYCO</name>
<evidence type="ECO:0000313" key="1">
    <source>
        <dbReference type="EMBL" id="CQD23126.1"/>
    </source>
</evidence>
<dbReference type="RefSeq" id="WP_165763164.1">
    <property type="nucleotide sequence ID" value="NZ_JACKVA010000006.1"/>
</dbReference>
<dbReference type="EMBL" id="CTEF01000005">
    <property type="protein sequence ID" value="CQD23126.1"/>
    <property type="molecule type" value="Genomic_DNA"/>
</dbReference>
<sequence>MNDKRRGLDGLDLAESTVWARIEDWAQQGSNRILPIAASDGQEQLLKLQMTTLSTPGAVTLNCGGILADHGWLKLFGGGTAEMPALIDFISGVEVGHGAALCGVDVLGGVFAINWGAFPGEHHVLWYWAPDTLDWEVCGEWKHIDLLWAALTGQMDEFYADLRWPGWQDDVAALAADEGYTLTPDPYTVEGQDKSQVHKRVVPMAEICRVMQMLTRPGGLFAKTSPHYPMYWTRGRHYRPDIDRFVTLDSLLDVDNPLWPQLQPLIEAGPHEVVPPDPDVAKRRLEYLESSVDTGIGAMVYHCATLLVDHGWLRLYGCGTADHSESRDLIGGLARGFMWLVGEDVLGGLYAINLGHFTDVDSGMMLHWSPSTRQWHPLGLTYEQFLIWALSGGLDTYHRESRWPGWETIVEALPLDQGVIDRHPAPMSTVVRRCAAVSSPDHPYPMTWSSN</sequence>
<dbReference type="InterPro" id="IPR021239">
    <property type="entry name" value="DUF2625"/>
</dbReference>
<evidence type="ECO:0008006" key="3">
    <source>
        <dbReference type="Google" id="ProtNLM"/>
    </source>
</evidence>
<proteinExistence type="predicted"/>
<dbReference type="AlphaFoldDB" id="A0A0U1DXR0"/>
<reference evidence="1 2" key="1">
    <citation type="submission" date="2015-03" db="EMBL/GenBank/DDBJ databases">
        <authorList>
            <person name="Murphy D."/>
        </authorList>
    </citation>
    <scope>NUCLEOTIDE SEQUENCE [LARGE SCALE GENOMIC DNA]</scope>
    <source>
        <strain evidence="1 2">D16</strain>
    </source>
</reference>